<feature type="region of interest" description="Disordered" evidence="1">
    <location>
        <begin position="26"/>
        <end position="57"/>
    </location>
</feature>
<name>A0A2P8DD26_9BACT</name>
<dbReference type="Proteomes" id="UP000240572">
    <property type="component" value="Unassembled WGS sequence"/>
</dbReference>
<evidence type="ECO:0000313" key="2">
    <source>
        <dbReference type="EMBL" id="PSK95095.1"/>
    </source>
</evidence>
<keyword evidence="3" id="KW-1185">Reference proteome</keyword>
<protein>
    <recommendedName>
        <fullName evidence="4">Lipoprotein</fullName>
    </recommendedName>
</protein>
<sequence length="57" mass="6578">MMKRKNRVVLLVTALIVTLGASSCVYAPYGHRGPRPPRPRHHHHDRPHYGPNYGPRR</sequence>
<evidence type="ECO:0000256" key="1">
    <source>
        <dbReference type="SAM" id="MobiDB-lite"/>
    </source>
</evidence>
<organism evidence="2 3">
    <name type="scientific">Taibaiella chishuiensis</name>
    <dbReference type="NCBI Taxonomy" id="1434707"/>
    <lineage>
        <taxon>Bacteria</taxon>
        <taxon>Pseudomonadati</taxon>
        <taxon>Bacteroidota</taxon>
        <taxon>Chitinophagia</taxon>
        <taxon>Chitinophagales</taxon>
        <taxon>Chitinophagaceae</taxon>
        <taxon>Taibaiella</taxon>
    </lineage>
</organism>
<dbReference type="AlphaFoldDB" id="A0A2P8DD26"/>
<dbReference type="RefSeq" id="WP_181358351.1">
    <property type="nucleotide sequence ID" value="NZ_PYGD01000001.1"/>
</dbReference>
<gene>
    <name evidence="2" type="ORF">B0I18_1011259</name>
</gene>
<dbReference type="PROSITE" id="PS51257">
    <property type="entry name" value="PROKAR_LIPOPROTEIN"/>
    <property type="match status" value="1"/>
</dbReference>
<accession>A0A2P8DD26</accession>
<feature type="compositionally biased region" description="Basic residues" evidence="1">
    <location>
        <begin position="32"/>
        <end position="46"/>
    </location>
</feature>
<proteinExistence type="predicted"/>
<evidence type="ECO:0000313" key="3">
    <source>
        <dbReference type="Proteomes" id="UP000240572"/>
    </source>
</evidence>
<comment type="caution">
    <text evidence="2">The sequence shown here is derived from an EMBL/GenBank/DDBJ whole genome shotgun (WGS) entry which is preliminary data.</text>
</comment>
<dbReference type="EMBL" id="PYGD01000001">
    <property type="protein sequence ID" value="PSK95095.1"/>
    <property type="molecule type" value="Genomic_DNA"/>
</dbReference>
<reference evidence="2 3" key="1">
    <citation type="submission" date="2018-03" db="EMBL/GenBank/DDBJ databases">
        <title>Genomic Encyclopedia of Type Strains, Phase III (KMG-III): the genomes of soil and plant-associated and newly described type strains.</title>
        <authorList>
            <person name="Whitman W."/>
        </authorList>
    </citation>
    <scope>NUCLEOTIDE SEQUENCE [LARGE SCALE GENOMIC DNA]</scope>
    <source>
        <strain evidence="2 3">CGMCC 1.12700</strain>
    </source>
</reference>
<evidence type="ECO:0008006" key="4">
    <source>
        <dbReference type="Google" id="ProtNLM"/>
    </source>
</evidence>